<gene>
    <name evidence="1" type="ORF">BCR33DRAFT_721823</name>
</gene>
<dbReference type="EMBL" id="MCGO01000053">
    <property type="protein sequence ID" value="ORY36906.1"/>
    <property type="molecule type" value="Genomic_DNA"/>
</dbReference>
<name>A0A1Y2BQA6_9FUNG</name>
<evidence type="ECO:0000313" key="2">
    <source>
        <dbReference type="Proteomes" id="UP000193642"/>
    </source>
</evidence>
<organism evidence="1 2">
    <name type="scientific">Rhizoclosmatium globosum</name>
    <dbReference type="NCBI Taxonomy" id="329046"/>
    <lineage>
        <taxon>Eukaryota</taxon>
        <taxon>Fungi</taxon>
        <taxon>Fungi incertae sedis</taxon>
        <taxon>Chytridiomycota</taxon>
        <taxon>Chytridiomycota incertae sedis</taxon>
        <taxon>Chytridiomycetes</taxon>
        <taxon>Chytridiales</taxon>
        <taxon>Chytriomycetaceae</taxon>
        <taxon>Rhizoclosmatium</taxon>
    </lineage>
</organism>
<accession>A0A1Y2BQA6</accession>
<dbReference type="Proteomes" id="UP000193642">
    <property type="component" value="Unassembled WGS sequence"/>
</dbReference>
<comment type="caution">
    <text evidence="1">The sequence shown here is derived from an EMBL/GenBank/DDBJ whole genome shotgun (WGS) entry which is preliminary data.</text>
</comment>
<dbReference type="AlphaFoldDB" id="A0A1Y2BQA6"/>
<keyword evidence="2" id="KW-1185">Reference proteome</keyword>
<reference evidence="1 2" key="1">
    <citation type="submission" date="2016-07" db="EMBL/GenBank/DDBJ databases">
        <title>Pervasive Adenine N6-methylation of Active Genes in Fungi.</title>
        <authorList>
            <consortium name="DOE Joint Genome Institute"/>
            <person name="Mondo S.J."/>
            <person name="Dannebaum R.O."/>
            <person name="Kuo R.C."/>
            <person name="Labutti K."/>
            <person name="Haridas S."/>
            <person name="Kuo A."/>
            <person name="Salamov A."/>
            <person name="Ahrendt S.R."/>
            <person name="Lipzen A."/>
            <person name="Sullivan W."/>
            <person name="Andreopoulos W.B."/>
            <person name="Clum A."/>
            <person name="Lindquist E."/>
            <person name="Daum C."/>
            <person name="Ramamoorthy G.K."/>
            <person name="Gryganskyi A."/>
            <person name="Culley D."/>
            <person name="Magnuson J.K."/>
            <person name="James T.Y."/>
            <person name="O'Malley M.A."/>
            <person name="Stajich J.E."/>
            <person name="Spatafora J.W."/>
            <person name="Visel A."/>
            <person name="Grigoriev I.V."/>
        </authorList>
    </citation>
    <scope>NUCLEOTIDE SEQUENCE [LARGE SCALE GENOMIC DNA]</scope>
    <source>
        <strain evidence="1 2">JEL800</strain>
    </source>
</reference>
<sequence length="163" mass="18630">MATPDAHSETKFAGDNLSAVNHSKKELQKWDTRVFNVDQAIQDLYGDFPRNKDKALDFAFPDDALDRKTVGYLLVYCSRLQENYWAYCSAHFANFLSPNTIREAVLASVRFQLMGEEVEQVESQPSPAVPESHFPGLIHPNCQLSIQVLLKRFKNRIMSSFRC</sequence>
<protein>
    <submittedName>
        <fullName evidence="1">Uncharacterized protein</fullName>
    </submittedName>
</protein>
<proteinExistence type="predicted"/>
<evidence type="ECO:0000313" key="1">
    <source>
        <dbReference type="EMBL" id="ORY36906.1"/>
    </source>
</evidence>